<name>A0A381ZSM8_9ZZZZ</name>
<accession>A0A381ZSM8</accession>
<organism evidence="2">
    <name type="scientific">marine metagenome</name>
    <dbReference type="NCBI Taxonomy" id="408172"/>
    <lineage>
        <taxon>unclassified sequences</taxon>
        <taxon>metagenomes</taxon>
        <taxon>ecological metagenomes</taxon>
    </lineage>
</organism>
<reference evidence="2" key="1">
    <citation type="submission" date="2018-05" db="EMBL/GenBank/DDBJ databases">
        <authorList>
            <person name="Lanie J.A."/>
            <person name="Ng W.-L."/>
            <person name="Kazmierczak K.M."/>
            <person name="Andrzejewski T.M."/>
            <person name="Davidsen T.M."/>
            <person name="Wayne K.J."/>
            <person name="Tettelin H."/>
            <person name="Glass J.I."/>
            <person name="Rusch D."/>
            <person name="Podicherti R."/>
            <person name="Tsui H.-C.T."/>
            <person name="Winkler M.E."/>
        </authorList>
    </citation>
    <scope>NUCLEOTIDE SEQUENCE</scope>
</reference>
<protein>
    <submittedName>
        <fullName evidence="2">Uncharacterized protein</fullName>
    </submittedName>
</protein>
<dbReference type="EMBL" id="UINC01022497">
    <property type="protein sequence ID" value="SVA92236.1"/>
    <property type="molecule type" value="Genomic_DNA"/>
</dbReference>
<gene>
    <name evidence="2" type="ORF">METZ01_LOCUS145090</name>
</gene>
<dbReference type="AlphaFoldDB" id="A0A381ZSM8"/>
<feature type="region of interest" description="Disordered" evidence="1">
    <location>
        <begin position="1"/>
        <end position="29"/>
    </location>
</feature>
<evidence type="ECO:0000256" key="1">
    <source>
        <dbReference type="SAM" id="MobiDB-lite"/>
    </source>
</evidence>
<evidence type="ECO:0000313" key="2">
    <source>
        <dbReference type="EMBL" id="SVA92236.1"/>
    </source>
</evidence>
<proteinExistence type="predicted"/>
<feature type="compositionally biased region" description="Basic residues" evidence="1">
    <location>
        <begin position="1"/>
        <end position="11"/>
    </location>
</feature>
<sequence>MTKRRRASRKSLGREGHPHGGNGLHSGMERVLRQLQAHELGKKTKLFTETGRYRVVDKAGNEDPQYFIRLAKAEKRKKKADAKGIRPKQ</sequence>